<reference evidence="1" key="1">
    <citation type="submission" date="2020-04" db="EMBL/GenBank/DDBJ databases">
        <authorList>
            <person name="Chiriac C."/>
            <person name="Salcher M."/>
            <person name="Ghai R."/>
            <person name="Kavagutti S V."/>
        </authorList>
    </citation>
    <scope>NUCLEOTIDE SEQUENCE</scope>
</reference>
<evidence type="ECO:0000313" key="1">
    <source>
        <dbReference type="EMBL" id="CAB4161041.1"/>
    </source>
</evidence>
<accession>A0A6J5NUQ6</accession>
<proteinExistence type="predicted"/>
<dbReference type="EMBL" id="LR796708">
    <property type="protein sequence ID" value="CAB4161041.1"/>
    <property type="molecule type" value="Genomic_DNA"/>
</dbReference>
<gene>
    <name evidence="1" type="ORF">UFOVP772_24</name>
</gene>
<name>A0A6J5NUQ6_9CAUD</name>
<protein>
    <submittedName>
        <fullName evidence="1">Uncharacterized protein</fullName>
    </submittedName>
</protein>
<organism evidence="1">
    <name type="scientific">uncultured Caudovirales phage</name>
    <dbReference type="NCBI Taxonomy" id="2100421"/>
    <lineage>
        <taxon>Viruses</taxon>
        <taxon>Duplodnaviria</taxon>
        <taxon>Heunggongvirae</taxon>
        <taxon>Uroviricota</taxon>
        <taxon>Caudoviricetes</taxon>
        <taxon>Peduoviridae</taxon>
        <taxon>Maltschvirus</taxon>
        <taxon>Maltschvirus maltsch</taxon>
    </lineage>
</organism>
<sequence>MKAYKLTQGQKAKLTRLENKMQAEYDSVLDPIRAEYFGFCETLYPARDSEIARAEKIMNDIIARAREDFRIDREIIMNKFESNPEVVRLGAKLEEERAKILKSIGERKTALYKEFGVE</sequence>